<name>A0ABX7QQM4_9GAMM</name>
<evidence type="ECO:0000313" key="1">
    <source>
        <dbReference type="EMBL" id="QSX33762.1"/>
    </source>
</evidence>
<evidence type="ECO:0000313" key="2">
    <source>
        <dbReference type="Proteomes" id="UP000662770"/>
    </source>
</evidence>
<dbReference type="RefSeq" id="WP_207354973.1">
    <property type="nucleotide sequence ID" value="NZ_CP071503.1"/>
</dbReference>
<accession>A0ABX7QQM4</accession>
<proteinExistence type="predicted"/>
<protein>
    <submittedName>
        <fullName evidence="1">Uncharacterized protein</fullName>
    </submittedName>
</protein>
<keyword evidence="2" id="KW-1185">Reference proteome</keyword>
<sequence>MKSLIVQNPTELATLKNTVIESMQLSSDNLEKLAKESPPLDLFSSMKFSKLGFDPLAPERPLNLIEQINQSFTYLASFLAVEILFVEHPDLAPFKLNLGTAAGADIESQCKKLSAEVFASVTPTNNQKLKNDINKVLLTDSIFKYSFFMCPGFKAGRQANYEREGVKVWALEICTTQ</sequence>
<gene>
    <name evidence="1" type="ORF">JYB87_00455</name>
</gene>
<dbReference type="Proteomes" id="UP000662770">
    <property type="component" value="Chromosome"/>
</dbReference>
<dbReference type="EMBL" id="CP071503">
    <property type="protein sequence ID" value="QSX33762.1"/>
    <property type="molecule type" value="Genomic_DNA"/>
</dbReference>
<organism evidence="1 2">
    <name type="scientific">Shewanella avicenniae</name>
    <dbReference type="NCBI Taxonomy" id="2814294"/>
    <lineage>
        <taxon>Bacteria</taxon>
        <taxon>Pseudomonadati</taxon>
        <taxon>Pseudomonadota</taxon>
        <taxon>Gammaproteobacteria</taxon>
        <taxon>Alteromonadales</taxon>
        <taxon>Shewanellaceae</taxon>
        <taxon>Shewanella</taxon>
    </lineage>
</organism>
<reference evidence="1 2" key="1">
    <citation type="submission" date="2021-03" db="EMBL/GenBank/DDBJ databases">
        <title>Novel species identification of genus Shewanella.</title>
        <authorList>
            <person name="Liu G."/>
            <person name="Zhang Q."/>
        </authorList>
    </citation>
    <scope>NUCLEOTIDE SEQUENCE [LARGE SCALE GENOMIC DNA]</scope>
    <source>
        <strain evidence="1 2">FJAT-51800</strain>
    </source>
</reference>